<sequence>MKKTLLLFLLSFINFQCIAQVTAPTVVSKKVAIGTNSVVLAATNNAITTNSVVLGTNVNIPNYGVVTLTGNVTIPDGAVVTSANLVFNGFNLGMGSIIFDFYVAASGAGTLPNSTISNTSNTNKIYTKPINNLTNGTINISIYDDYHNPFMNISATSTNITLVYTYTQTKWYDASVGGNLLGTENTLETVGTSVLPNTATVGTYYFYTEAINASGTSSRTQSAVTVVPLLEASIISNNLTCYGVPTGSATAVTSGGAPPFTYEWLPGGTTQTITGLAAGPYTLKVTDAIGQVATPNVTITQPEAIINSQPQNQAIATNANATFSINALDADQYKWQVSKDGENWLDITDGGNIPFYSGTNTATLTILNTPFGYNGYQYRVLVSSNSCVMESNEVTLLVTNALLANDDDFSNTPLLTGTERIAGNLLANDLYNNFLVAASNITISLIDNGGLTDTAIANDGNLVIPATALPGKYTITYSICDINKSSNCSTAEATVVVSKLLGIDEFNNDKFTLYPNPASTEVFINLNDFEYKSDLILNVYDLNGRLIKTSQITPKTQKIDVSTMESGVYIFTITSGKSKTSKRVIISKTL</sequence>
<accession>A0A9X3C4I5</accession>
<organism evidence="4 5">
    <name type="scientific">Flavobacterium shii</name>
    <dbReference type="NCBI Taxonomy" id="2987687"/>
    <lineage>
        <taxon>Bacteria</taxon>
        <taxon>Pseudomonadati</taxon>
        <taxon>Bacteroidota</taxon>
        <taxon>Flavobacteriia</taxon>
        <taxon>Flavobacteriales</taxon>
        <taxon>Flavobacteriaceae</taxon>
        <taxon>Flavobacterium</taxon>
    </lineage>
</organism>
<dbReference type="NCBIfam" id="TIGR04183">
    <property type="entry name" value="Por_Secre_tail"/>
    <property type="match status" value="1"/>
</dbReference>
<evidence type="ECO:0000259" key="3">
    <source>
        <dbReference type="Pfam" id="PF18962"/>
    </source>
</evidence>
<keyword evidence="5" id="KW-1185">Reference proteome</keyword>
<dbReference type="Proteomes" id="UP001151079">
    <property type="component" value="Unassembled WGS sequence"/>
</dbReference>
<proteinExistence type="predicted"/>
<name>A0A9X3C4I5_9FLAO</name>
<dbReference type="Pfam" id="PF13573">
    <property type="entry name" value="SprB"/>
    <property type="match status" value="1"/>
</dbReference>
<evidence type="ECO:0000256" key="2">
    <source>
        <dbReference type="SAM" id="SignalP"/>
    </source>
</evidence>
<evidence type="ECO:0000256" key="1">
    <source>
        <dbReference type="ARBA" id="ARBA00022729"/>
    </source>
</evidence>
<feature type="signal peptide" evidence="2">
    <location>
        <begin position="1"/>
        <end position="19"/>
    </location>
</feature>
<dbReference type="RefSeq" id="WP_264205985.1">
    <property type="nucleotide sequence ID" value="NZ_JAOZEW010000008.1"/>
</dbReference>
<dbReference type="Pfam" id="PF18962">
    <property type="entry name" value="Por_Secre_tail"/>
    <property type="match status" value="1"/>
</dbReference>
<evidence type="ECO:0000313" key="4">
    <source>
        <dbReference type="EMBL" id="MCV9927854.1"/>
    </source>
</evidence>
<dbReference type="EMBL" id="JAOZEW010000008">
    <property type="protein sequence ID" value="MCV9927854.1"/>
    <property type="molecule type" value="Genomic_DNA"/>
</dbReference>
<keyword evidence="1 2" id="KW-0732">Signal</keyword>
<comment type="caution">
    <text evidence="4">The sequence shown here is derived from an EMBL/GenBank/DDBJ whole genome shotgun (WGS) entry which is preliminary data.</text>
</comment>
<dbReference type="SUPFAM" id="SSF51161">
    <property type="entry name" value="Trimeric LpxA-like enzymes"/>
    <property type="match status" value="1"/>
</dbReference>
<reference evidence="4" key="1">
    <citation type="submission" date="2022-10" db="EMBL/GenBank/DDBJ databases">
        <title>Two novel species of Flavobacterium.</title>
        <authorList>
            <person name="Liu Q."/>
            <person name="Xin Y.-H."/>
        </authorList>
    </citation>
    <scope>NUCLEOTIDE SEQUENCE</scope>
    <source>
        <strain evidence="4">LS1R49</strain>
    </source>
</reference>
<dbReference type="InterPro" id="IPR011004">
    <property type="entry name" value="Trimer_LpxA-like_sf"/>
</dbReference>
<evidence type="ECO:0000313" key="5">
    <source>
        <dbReference type="Proteomes" id="UP001151079"/>
    </source>
</evidence>
<dbReference type="AlphaFoldDB" id="A0A9X3C4I5"/>
<protein>
    <submittedName>
        <fullName evidence="4">T9SS type A sorting domain-containing protein</fullName>
    </submittedName>
</protein>
<dbReference type="InterPro" id="IPR026444">
    <property type="entry name" value="Secre_tail"/>
</dbReference>
<dbReference type="InterPro" id="IPR025667">
    <property type="entry name" value="SprB_repeat"/>
</dbReference>
<dbReference type="Gene3D" id="2.60.40.740">
    <property type="match status" value="1"/>
</dbReference>
<gene>
    <name evidence="4" type="ORF">OIU83_09335</name>
</gene>
<feature type="chain" id="PRO_5040965307" evidence="2">
    <location>
        <begin position="20"/>
        <end position="590"/>
    </location>
</feature>
<feature type="domain" description="Secretion system C-terminal sorting" evidence="3">
    <location>
        <begin position="513"/>
        <end position="586"/>
    </location>
</feature>